<evidence type="ECO:0000313" key="2">
    <source>
        <dbReference type="Proteomes" id="UP000253845"/>
    </source>
</evidence>
<proteinExistence type="predicted"/>
<reference evidence="1 2" key="1">
    <citation type="submission" date="2018-07" db="EMBL/GenBank/DDBJ databases">
        <title>Section-level genome sequencing of Aspergillus section Nigri to investigate inter- and intra-species variation.</title>
        <authorList>
            <consortium name="DOE Joint Genome Institute"/>
            <person name="Vesth T.C."/>
            <person name="Nybo J.L."/>
            <person name="Theobald S."/>
            <person name="Frisvad J.C."/>
            <person name="Larsen T.O."/>
            <person name="Nielsen K.F."/>
            <person name="Hoof J.B."/>
            <person name="Brandl J."/>
            <person name="Salamov A."/>
            <person name="Riley R."/>
            <person name="Gladden J.M."/>
            <person name="Phatale P."/>
            <person name="Nielsen M.T."/>
            <person name="Lyhne E.K."/>
            <person name="Kogle M.E."/>
            <person name="Strasser K."/>
            <person name="McDonnell E."/>
            <person name="Barry K."/>
            <person name="Clum A."/>
            <person name="Chen C."/>
            <person name="Nolan M."/>
            <person name="Sandor L."/>
            <person name="Kuo A."/>
            <person name="Lipzen A."/>
            <person name="Hainaut M."/>
            <person name="Drula E."/>
            <person name="Tsang A."/>
            <person name="Magnuson J.K."/>
            <person name="Henrissat B."/>
            <person name="Wiebenga A."/>
            <person name="Simmons B.A."/>
            <person name="Makela M.R."/>
            <person name="De vries R.P."/>
            <person name="Grigoriev I.V."/>
            <person name="Mortensen U.H."/>
            <person name="Baker S.E."/>
            <person name="Andersen M.R."/>
        </authorList>
    </citation>
    <scope>NUCLEOTIDE SEQUENCE [LARGE SCALE GENOMIC DNA]</scope>
    <source>
        <strain evidence="1 2">ATCC 13496</strain>
    </source>
</reference>
<dbReference type="AlphaFoldDB" id="A0A370BMP4"/>
<protein>
    <submittedName>
        <fullName evidence="1">Uncharacterized protein</fullName>
    </submittedName>
</protein>
<gene>
    <name evidence="1" type="ORF">M747DRAFT_168405</name>
</gene>
<dbReference type="Proteomes" id="UP000253845">
    <property type="component" value="Unassembled WGS sequence"/>
</dbReference>
<evidence type="ECO:0000313" key="1">
    <source>
        <dbReference type="EMBL" id="RDH14351.1"/>
    </source>
</evidence>
<dbReference type="VEuPathDB" id="FungiDB:M747DRAFT_168405"/>
<dbReference type="EMBL" id="KZ851969">
    <property type="protein sequence ID" value="RDH14351.1"/>
    <property type="molecule type" value="Genomic_DNA"/>
</dbReference>
<organism evidence="1 2">
    <name type="scientific">Aspergillus niger ATCC 13496</name>
    <dbReference type="NCBI Taxonomy" id="1353008"/>
    <lineage>
        <taxon>Eukaryota</taxon>
        <taxon>Fungi</taxon>
        <taxon>Dikarya</taxon>
        <taxon>Ascomycota</taxon>
        <taxon>Pezizomycotina</taxon>
        <taxon>Eurotiomycetes</taxon>
        <taxon>Eurotiomycetidae</taxon>
        <taxon>Eurotiales</taxon>
        <taxon>Aspergillaceae</taxon>
        <taxon>Aspergillus</taxon>
        <taxon>Aspergillus subgen. Circumdati</taxon>
    </lineage>
</organism>
<accession>A0A370BMP4</accession>
<name>A0A370BMP4_ASPNG</name>
<sequence length="137" mass="14914">MRCHPRAVCDRDVMMPVDRSETGGGAVVGIDAHGRLIKIGGRTPYVNCGPMISACIIQSGGKDWLPFWPENRAVGTNPFAKALQCSTNLDEGKMALCMGLVFARFFLNPFFPLVSPSPHRPGQSAVLTYVGCLTWIF</sequence>